<dbReference type="EMBL" id="DUFJ01000032">
    <property type="protein sequence ID" value="HIH32865.1"/>
    <property type="molecule type" value="Genomic_DNA"/>
</dbReference>
<sequence length="187" mass="21744">MKKNVLICGFGGCGKSTQVKMLAKRFKLKALYTSRLFREMQGFDTKKQGWWESQGLKFGKIRLNNTSLDRALDKRIMEITKNGGFIMDSWTMPWLMDGKKAIKIWLEASQEIRAKRIAKRNKASLEETIKTTGERDIFNKKMYWQAYEIKFGEDLKPFDLILKTDSLSEKQVLETLSGFLKAVLKKK</sequence>
<organism evidence="1 2">
    <name type="scientific">Candidatus Iainarchaeum sp</name>
    <dbReference type="NCBI Taxonomy" id="3101447"/>
    <lineage>
        <taxon>Archaea</taxon>
        <taxon>Candidatus Iainarchaeota</taxon>
        <taxon>Candidatus Iainarchaeia</taxon>
        <taxon>Candidatus Iainarchaeales</taxon>
        <taxon>Candidatus Iainarchaeaceae</taxon>
        <taxon>Candidatus Iainarchaeum</taxon>
    </lineage>
</organism>
<dbReference type="SUPFAM" id="SSF52540">
    <property type="entry name" value="P-loop containing nucleoside triphosphate hydrolases"/>
    <property type="match status" value="1"/>
</dbReference>
<dbReference type="Pfam" id="PF13207">
    <property type="entry name" value="AAA_17"/>
    <property type="match status" value="1"/>
</dbReference>
<reference evidence="2" key="1">
    <citation type="journal article" date="2020" name="bioRxiv">
        <title>A rank-normalized archaeal taxonomy based on genome phylogeny resolves widespread incomplete and uneven classifications.</title>
        <authorList>
            <person name="Rinke C."/>
            <person name="Chuvochina M."/>
            <person name="Mussig A.J."/>
            <person name="Chaumeil P.-A."/>
            <person name="Waite D.W."/>
            <person name="Whitman W.B."/>
            <person name="Parks D.H."/>
            <person name="Hugenholtz P."/>
        </authorList>
    </citation>
    <scope>NUCLEOTIDE SEQUENCE [LARGE SCALE GENOMIC DNA]</scope>
</reference>
<protein>
    <submittedName>
        <fullName evidence="1">AAA family ATPase</fullName>
    </submittedName>
</protein>
<gene>
    <name evidence="1" type="ORF">HA227_01295</name>
</gene>
<dbReference type="Gene3D" id="3.40.50.300">
    <property type="entry name" value="P-loop containing nucleotide triphosphate hydrolases"/>
    <property type="match status" value="1"/>
</dbReference>
<comment type="caution">
    <text evidence="1">The sequence shown here is derived from an EMBL/GenBank/DDBJ whole genome shotgun (WGS) entry which is preliminary data.</text>
</comment>
<name>A0A7J4KWN6_9ARCH</name>
<dbReference type="Proteomes" id="UP000527315">
    <property type="component" value="Unassembled WGS sequence"/>
</dbReference>
<evidence type="ECO:0000313" key="2">
    <source>
        <dbReference type="Proteomes" id="UP000527315"/>
    </source>
</evidence>
<dbReference type="InterPro" id="IPR027417">
    <property type="entry name" value="P-loop_NTPase"/>
</dbReference>
<accession>A0A7J4KWN6</accession>
<evidence type="ECO:0000313" key="1">
    <source>
        <dbReference type="EMBL" id="HIH32865.1"/>
    </source>
</evidence>
<proteinExistence type="predicted"/>
<dbReference type="AlphaFoldDB" id="A0A7J4KWN6"/>